<reference evidence="1" key="1">
    <citation type="submission" date="2024-03" db="EMBL/GenBank/DDBJ databases">
        <title>Whole genome sequecning of epiphytes from Marcgravia umbellata leaves.</title>
        <authorList>
            <person name="Kumar G."/>
            <person name="Savka M.A."/>
        </authorList>
    </citation>
    <scope>NUCLEOTIDE SEQUENCE</scope>
    <source>
        <strain evidence="1">RIT_BL5</strain>
    </source>
</reference>
<accession>A0ACC6P742</accession>
<protein>
    <submittedName>
        <fullName evidence="1">Helix-turn-helix domain-containing protein</fullName>
    </submittedName>
</protein>
<keyword evidence="2" id="KW-1185">Reference proteome</keyword>
<evidence type="ECO:0000313" key="1">
    <source>
        <dbReference type="EMBL" id="MEJ8302745.1"/>
    </source>
</evidence>
<comment type="caution">
    <text evidence="1">The sequence shown here is derived from an EMBL/GenBank/DDBJ whole genome shotgun (WGS) entry which is preliminary data.</text>
</comment>
<organism evidence="1 2">
    <name type="scientific">Saccharibacillus sacchari</name>
    <dbReference type="NCBI Taxonomy" id="456493"/>
    <lineage>
        <taxon>Bacteria</taxon>
        <taxon>Bacillati</taxon>
        <taxon>Bacillota</taxon>
        <taxon>Bacilli</taxon>
        <taxon>Bacillales</taxon>
        <taxon>Paenibacillaceae</taxon>
        <taxon>Saccharibacillus</taxon>
    </lineage>
</organism>
<dbReference type="Proteomes" id="UP001380953">
    <property type="component" value="Unassembled WGS sequence"/>
</dbReference>
<gene>
    <name evidence="1" type="ORF">WKI47_02315</name>
</gene>
<evidence type="ECO:0000313" key="2">
    <source>
        <dbReference type="Proteomes" id="UP001380953"/>
    </source>
</evidence>
<proteinExistence type="predicted"/>
<name>A0ACC6P742_9BACL</name>
<dbReference type="EMBL" id="JBBKAR010000004">
    <property type="protein sequence ID" value="MEJ8302745.1"/>
    <property type="molecule type" value="Genomic_DNA"/>
</dbReference>
<sequence>MTTYWTIEDLAKKLRVTTRTIRNYLKSGELTGHKVGGQWRFTQDDIRHLTGFENPITAFSEHSTDPDEFQESMLVLHIPLPAEESESEKLRNRLLEQYNEVYSGSNRKFYYEVLTSDHVRVVLTGSRKYVLNFGSWIETNAYPVAE</sequence>